<feature type="transmembrane region" description="Helical" evidence="1">
    <location>
        <begin position="104"/>
        <end position="132"/>
    </location>
</feature>
<reference evidence="2" key="1">
    <citation type="journal article" date="2015" name="Nature">
        <title>Complex archaea that bridge the gap between prokaryotes and eukaryotes.</title>
        <authorList>
            <person name="Spang A."/>
            <person name="Saw J.H."/>
            <person name="Jorgensen S.L."/>
            <person name="Zaremba-Niedzwiedzka K."/>
            <person name="Martijn J."/>
            <person name="Lind A.E."/>
            <person name="van Eijk R."/>
            <person name="Schleper C."/>
            <person name="Guy L."/>
            <person name="Ettema T.J."/>
        </authorList>
    </citation>
    <scope>NUCLEOTIDE SEQUENCE</scope>
</reference>
<keyword evidence="1" id="KW-1133">Transmembrane helix</keyword>
<dbReference type="EMBL" id="LAZR01001948">
    <property type="protein sequence ID" value="KKN36715.1"/>
    <property type="molecule type" value="Genomic_DNA"/>
</dbReference>
<accession>A0A0F9PYG3</accession>
<keyword evidence="1" id="KW-0472">Membrane</keyword>
<organism evidence="2">
    <name type="scientific">marine sediment metagenome</name>
    <dbReference type="NCBI Taxonomy" id="412755"/>
    <lineage>
        <taxon>unclassified sequences</taxon>
        <taxon>metagenomes</taxon>
        <taxon>ecological metagenomes</taxon>
    </lineage>
</organism>
<dbReference type="AlphaFoldDB" id="A0A0F9PYG3"/>
<sequence>MGDGYIWGMNYLKQLDDVLGFIDDGDRPSMSFLSVQREFTDILEIHVERILDKLCNDGYVGKIDGAVPKYWITYDGLMFLSSGGYIAQNRNNRMSNIRASVSEYALIIGGVGAALAGLYSLGKIIQVIYTFFRHYSC</sequence>
<comment type="caution">
    <text evidence="2">The sequence shown here is derived from an EMBL/GenBank/DDBJ whole genome shotgun (WGS) entry which is preliminary data.</text>
</comment>
<gene>
    <name evidence="2" type="ORF">LCGC14_0771030</name>
</gene>
<evidence type="ECO:0000256" key="1">
    <source>
        <dbReference type="SAM" id="Phobius"/>
    </source>
</evidence>
<name>A0A0F9PYG3_9ZZZZ</name>
<proteinExistence type="predicted"/>
<evidence type="ECO:0000313" key="2">
    <source>
        <dbReference type="EMBL" id="KKN36715.1"/>
    </source>
</evidence>
<keyword evidence="1" id="KW-0812">Transmembrane</keyword>
<protein>
    <submittedName>
        <fullName evidence="2">Uncharacterized protein</fullName>
    </submittedName>
</protein>